<reference evidence="2 4" key="2">
    <citation type="journal article" date="2017" name="BMC Genomics">
        <title>Genomic analysis of methanogenic archaea reveals a shift towards energy conservation.</title>
        <authorList>
            <person name="Gilmore S.P."/>
            <person name="Henske J.K."/>
            <person name="Sexton J.A."/>
            <person name="Solomon K.V."/>
            <person name="Seppala S."/>
            <person name="Yoo J.I."/>
            <person name="Huyett L.M."/>
            <person name="Pressman A."/>
            <person name="Cogan J.Z."/>
            <person name="Kivenson V."/>
            <person name="Peng X."/>
            <person name="Tan Y."/>
            <person name="Valentine D.L."/>
            <person name="O'Malley M.A."/>
        </authorList>
    </citation>
    <scope>NUCLEOTIDE SEQUENCE [LARGE SCALE GENOMIC DNA]</scope>
    <source>
        <strain evidence="2 4">1R-7</strain>
    </source>
</reference>
<dbReference type="PANTHER" id="PTHR30217">
    <property type="entry name" value="PEPTIDASE U32 FAMILY"/>
    <property type="match status" value="1"/>
</dbReference>
<dbReference type="GO" id="GO:0006508">
    <property type="term" value="P:proteolysis"/>
    <property type="evidence" value="ECO:0007669"/>
    <property type="project" value="UniProtKB-KW"/>
</dbReference>
<evidence type="ECO:0000313" key="4">
    <source>
        <dbReference type="Proteomes" id="UP000217528"/>
    </source>
</evidence>
<feature type="domain" description="Peptidase U32 collagenase" evidence="1">
    <location>
        <begin position="389"/>
        <end position="508"/>
    </location>
</feature>
<dbReference type="RefSeq" id="WP_095608597.1">
    <property type="nucleotide sequence ID" value="NZ_LMVN01000014.1"/>
</dbReference>
<dbReference type="EC" id="3.4.-.-" evidence="3"/>
<keyword evidence="3" id="KW-0645">Protease</keyword>
<dbReference type="PANTHER" id="PTHR30217:SF10">
    <property type="entry name" value="23S RRNA 5-HYDROXYCYTIDINE C2501 SYNTHASE"/>
    <property type="match status" value="1"/>
</dbReference>
<dbReference type="OrthoDB" id="51464at2157"/>
<comment type="caution">
    <text evidence="2">The sequence shown here is derived from an EMBL/GenBank/DDBJ whole genome shotgun (WGS) entry which is preliminary data.</text>
</comment>
<dbReference type="Proteomes" id="UP000217528">
    <property type="component" value="Unassembled WGS sequence"/>
</dbReference>
<keyword evidence="4" id="KW-1185">Reference proteome</keyword>
<dbReference type="Pfam" id="PF12392">
    <property type="entry name" value="DUF3656"/>
    <property type="match status" value="1"/>
</dbReference>
<keyword evidence="3" id="KW-0378">Hydrolase</keyword>
<dbReference type="EMBL" id="LWMS01000018">
    <property type="protein sequence ID" value="PWL08438.1"/>
    <property type="molecule type" value="Genomic_DNA"/>
</dbReference>
<dbReference type="InterPro" id="IPR001539">
    <property type="entry name" value="Peptidase_U32"/>
</dbReference>
<reference evidence="3 5" key="1">
    <citation type="submission" date="2016-04" db="EMBL/GenBank/DDBJ databases">
        <title>Genome sequence of Methanosphaera cuniculi DSM 4103.</title>
        <authorList>
            <person name="Poehlein A."/>
            <person name="Seedorf H."/>
            <person name="Daniel R."/>
        </authorList>
    </citation>
    <scope>NUCLEOTIDE SEQUENCE [LARGE SCALE GENOMIC DNA]</scope>
    <source>
        <strain evidence="3 5">DSM 4103</strain>
    </source>
</reference>
<name>A0A2A2HDT6_9EURY</name>
<dbReference type="InterPro" id="IPR051454">
    <property type="entry name" value="RNA/ubiquinone_mod_enzymes"/>
</dbReference>
<dbReference type="Pfam" id="PF01136">
    <property type="entry name" value="Peptidase_U32"/>
    <property type="match status" value="1"/>
</dbReference>
<sequence>MIFIKNINNCKVLSPVGSPDILDACIYSGADYVYLAANKYNARGFASNFTYDEIEDAIDFCHKYNVKLFVTVNIAILENEIVDVIDYVYYLYSHGVDGVIVSDIGLGDLINKIMPNFSLHASTQMTIYDYSFIKWLADNGYNNVNISREVPISRIRQITDKKSQENLDVNIEAFAHGAICYCYSGRCLMSSVMGGRSGNRGLCAQPCRMRYEMLNQDEIKIADKNYLLSTKDLCTYKDVKDLIDSGINTIKIEGRMKSREYVSAITYAYHQAVHGHFNDDDFLLLNLAFNRGLTSGYIMENPSTDVVSRIRSGSQGYAIGRVSKVEGRKITIKFLNKRYPTRIINGDGLKFEYENHTTGTYVSKIINQNRNKITIQLNEKKKIYEDSLVFITYSKYLEDMTKKIINEKHTNKIPLNLKLIISDDMNLKIICTYDNNKTYTYTPKAHFQEALNKPITREIINKQLRKTGNTDFKIESIEYENFKDNLFMPIGELNSIRRNLLKNLDEIILKSDMPTDEQLQDAKVKLEKFKQQHYIKNNKIQDYNLEFIAHVDTIKKVEIASNYDYIKDIYYDINMMNKTHDEYFNVIYDELKNVKEIIKDKNLIWVLPPLLLDQDIITVQEIIDKLQNEKIITAVRCDNIGVASQLTNCPIYGYDLNIYNNYTIEKLINTPKFERLGISHELSYDDIKTLNEYEKCPLEFMVFGNLDLMITEDNFENIIDGNEGNYYYLQDKRNQKFKVKQDIYNHSHIYDYQTLDLISEIDKIRKTAIKYLEIDLMNHDNVKEILDYIQDSLHYLKSKKPVDKTYQGNFKKGLYKKMN</sequence>
<evidence type="ECO:0000313" key="3">
    <source>
        <dbReference type="EMBL" id="PWL08438.1"/>
    </source>
</evidence>
<evidence type="ECO:0000313" key="5">
    <source>
        <dbReference type="Proteomes" id="UP000246004"/>
    </source>
</evidence>
<evidence type="ECO:0000259" key="1">
    <source>
        <dbReference type="Pfam" id="PF12392"/>
    </source>
</evidence>
<dbReference type="EMBL" id="LMVN01000014">
    <property type="protein sequence ID" value="PAV07456.1"/>
    <property type="molecule type" value="Genomic_DNA"/>
</dbReference>
<dbReference type="GO" id="GO:0008233">
    <property type="term" value="F:peptidase activity"/>
    <property type="evidence" value="ECO:0007669"/>
    <property type="project" value="UniProtKB-KW"/>
</dbReference>
<dbReference type="InterPro" id="IPR020988">
    <property type="entry name" value="Pept_U32_collagenase"/>
</dbReference>
<evidence type="ECO:0000313" key="2">
    <source>
        <dbReference type="EMBL" id="PAV07456.1"/>
    </source>
</evidence>
<organism evidence="2 4">
    <name type="scientific">Methanosphaera cuniculi</name>
    <dbReference type="NCBI Taxonomy" id="1077256"/>
    <lineage>
        <taxon>Archaea</taxon>
        <taxon>Methanobacteriati</taxon>
        <taxon>Methanobacteriota</taxon>
        <taxon>Methanomada group</taxon>
        <taxon>Methanobacteria</taxon>
        <taxon>Methanobacteriales</taxon>
        <taxon>Methanobacteriaceae</taxon>
        <taxon>Methanosphaera</taxon>
    </lineage>
</organism>
<dbReference type="Proteomes" id="UP000246004">
    <property type="component" value="Unassembled WGS sequence"/>
</dbReference>
<accession>A0A2A2HDT6</accession>
<gene>
    <name evidence="3" type="primary">ydcP_3</name>
    <name evidence="2" type="ORF">ASJ82_02435</name>
    <name evidence="3" type="ORF">MSCUN_06600</name>
</gene>
<proteinExistence type="predicted"/>
<protein>
    <submittedName>
        <fullName evidence="3">Putative protease YdcP</fullName>
        <ecNumber evidence="3">3.4.-.-</ecNumber>
    </submittedName>
</protein>
<dbReference type="PROSITE" id="PS01276">
    <property type="entry name" value="PEPTIDASE_U32"/>
    <property type="match status" value="1"/>
</dbReference>
<dbReference type="AlphaFoldDB" id="A0A2A2HDT6"/>